<gene>
    <name evidence="5" type="ORF">FHX36_002942</name>
</gene>
<organism evidence="5 6">
    <name type="scientific">Modestobacter versicolor</name>
    <dbReference type="NCBI Taxonomy" id="429133"/>
    <lineage>
        <taxon>Bacteria</taxon>
        <taxon>Bacillati</taxon>
        <taxon>Actinomycetota</taxon>
        <taxon>Actinomycetes</taxon>
        <taxon>Geodermatophilales</taxon>
        <taxon>Geodermatophilaceae</taxon>
        <taxon>Modestobacter</taxon>
    </lineage>
</organism>
<protein>
    <submittedName>
        <fullName evidence="5">LacI family transcriptional regulator</fullName>
    </submittedName>
</protein>
<proteinExistence type="predicted"/>
<dbReference type="PANTHER" id="PTHR30146:SF109">
    <property type="entry name" value="HTH-TYPE TRANSCRIPTIONAL REGULATOR GALS"/>
    <property type="match status" value="1"/>
</dbReference>
<sequence>MTTLSSDVAAAQGGARLPTMVDVARAAGTSQKTVSRVVNAEPGVRPETVERVQRAIAELGFRRHDGASHLRRGTSTASIGLVLEDLAGSFYSAVTAAVERSARERGYLLLTGSADGDPERAGRLVQAFAARRVDGLLIAPNLVGDEVLTANLPPDVPAVLLDRPSADHGTDEVLSDNAGGVAQAVHHLADQGHRRIAYLGDDERFWTSRQRRDGFLAACAERGLPTEGLVTLGALDPDGVAAAAAGWAASGVTAVVTGNNRASVALLHHLHDRPGPRPAHVGFDELDLADVLDPPLSTVAQDAGGIGQAAVDLLFERIAAPGLPPRSVVVPTRLVVRRSSPPPDGAPA</sequence>
<dbReference type="GO" id="GO:0000976">
    <property type="term" value="F:transcription cis-regulatory region binding"/>
    <property type="evidence" value="ECO:0007669"/>
    <property type="project" value="TreeGrafter"/>
</dbReference>
<dbReference type="InterPro" id="IPR010982">
    <property type="entry name" value="Lambda_DNA-bd_dom_sf"/>
</dbReference>
<dbReference type="AlphaFoldDB" id="A0A839Y443"/>
<accession>A0A839Y443</accession>
<keyword evidence="2" id="KW-0238">DNA-binding</keyword>
<dbReference type="SMART" id="SM00354">
    <property type="entry name" value="HTH_LACI"/>
    <property type="match status" value="1"/>
</dbReference>
<dbReference type="InterPro" id="IPR028082">
    <property type="entry name" value="Peripla_BP_I"/>
</dbReference>
<dbReference type="SUPFAM" id="SSF47413">
    <property type="entry name" value="lambda repressor-like DNA-binding domains"/>
    <property type="match status" value="1"/>
</dbReference>
<dbReference type="InterPro" id="IPR046335">
    <property type="entry name" value="LacI/GalR-like_sensor"/>
</dbReference>
<dbReference type="Pfam" id="PF00356">
    <property type="entry name" value="LacI"/>
    <property type="match status" value="1"/>
</dbReference>
<dbReference type="CDD" id="cd01392">
    <property type="entry name" value="HTH_LacI"/>
    <property type="match status" value="1"/>
</dbReference>
<evidence type="ECO:0000313" key="5">
    <source>
        <dbReference type="EMBL" id="MBB3677207.1"/>
    </source>
</evidence>
<evidence type="ECO:0000259" key="4">
    <source>
        <dbReference type="PROSITE" id="PS50932"/>
    </source>
</evidence>
<dbReference type="PROSITE" id="PS50932">
    <property type="entry name" value="HTH_LACI_2"/>
    <property type="match status" value="1"/>
</dbReference>
<dbReference type="PANTHER" id="PTHR30146">
    <property type="entry name" value="LACI-RELATED TRANSCRIPTIONAL REPRESSOR"/>
    <property type="match status" value="1"/>
</dbReference>
<comment type="caution">
    <text evidence="5">The sequence shown here is derived from an EMBL/GenBank/DDBJ whole genome shotgun (WGS) entry which is preliminary data.</text>
</comment>
<evidence type="ECO:0000256" key="2">
    <source>
        <dbReference type="ARBA" id="ARBA00023125"/>
    </source>
</evidence>
<dbReference type="EMBL" id="JACIBU010000001">
    <property type="protein sequence ID" value="MBB3677207.1"/>
    <property type="molecule type" value="Genomic_DNA"/>
</dbReference>
<dbReference type="Gene3D" id="3.40.50.2300">
    <property type="match status" value="2"/>
</dbReference>
<evidence type="ECO:0000256" key="1">
    <source>
        <dbReference type="ARBA" id="ARBA00023015"/>
    </source>
</evidence>
<keyword evidence="3" id="KW-0804">Transcription</keyword>
<evidence type="ECO:0000313" key="6">
    <source>
        <dbReference type="Proteomes" id="UP000580718"/>
    </source>
</evidence>
<dbReference type="SUPFAM" id="SSF53822">
    <property type="entry name" value="Periplasmic binding protein-like I"/>
    <property type="match status" value="1"/>
</dbReference>
<dbReference type="Proteomes" id="UP000580718">
    <property type="component" value="Unassembled WGS sequence"/>
</dbReference>
<evidence type="ECO:0000256" key="3">
    <source>
        <dbReference type="ARBA" id="ARBA00023163"/>
    </source>
</evidence>
<dbReference type="CDD" id="cd06267">
    <property type="entry name" value="PBP1_LacI_sugar_binding-like"/>
    <property type="match status" value="1"/>
</dbReference>
<keyword evidence="1" id="KW-0805">Transcription regulation</keyword>
<dbReference type="RefSeq" id="WP_183513858.1">
    <property type="nucleotide sequence ID" value="NZ_JACIBU010000001.1"/>
</dbReference>
<reference evidence="5 6" key="1">
    <citation type="submission" date="2020-08" db="EMBL/GenBank/DDBJ databases">
        <title>Sequencing the genomes of 1000 actinobacteria strains.</title>
        <authorList>
            <person name="Klenk H.-P."/>
        </authorList>
    </citation>
    <scope>NUCLEOTIDE SEQUENCE [LARGE SCALE GENOMIC DNA]</scope>
    <source>
        <strain evidence="5 6">DSM 16678</strain>
    </source>
</reference>
<dbReference type="Pfam" id="PF13377">
    <property type="entry name" value="Peripla_BP_3"/>
    <property type="match status" value="1"/>
</dbReference>
<dbReference type="InterPro" id="IPR000843">
    <property type="entry name" value="HTH_LacI"/>
</dbReference>
<dbReference type="GO" id="GO:0003700">
    <property type="term" value="F:DNA-binding transcription factor activity"/>
    <property type="evidence" value="ECO:0007669"/>
    <property type="project" value="TreeGrafter"/>
</dbReference>
<name>A0A839Y443_9ACTN</name>
<feature type="domain" description="HTH lacI-type" evidence="4">
    <location>
        <begin position="18"/>
        <end position="72"/>
    </location>
</feature>
<dbReference type="Gene3D" id="1.10.260.40">
    <property type="entry name" value="lambda repressor-like DNA-binding domains"/>
    <property type="match status" value="1"/>
</dbReference>